<reference evidence="2 3" key="1">
    <citation type="submission" date="2019-06" db="EMBL/GenBank/DDBJ databases">
        <title>Sequencing the genomes of 1000 actinobacteria strains.</title>
        <authorList>
            <person name="Klenk H.-P."/>
        </authorList>
    </citation>
    <scope>NUCLEOTIDE SEQUENCE [LARGE SCALE GENOMIC DNA]</scope>
    <source>
        <strain evidence="2 3">DSM 43186</strain>
    </source>
</reference>
<accession>A0A543J1Y3</accession>
<feature type="compositionally biased region" description="Pro residues" evidence="1">
    <location>
        <begin position="15"/>
        <end position="30"/>
    </location>
</feature>
<dbReference type="PANTHER" id="PTHR30528">
    <property type="entry name" value="CYTOPLASMIC PROTEIN"/>
    <property type="match status" value="1"/>
</dbReference>
<dbReference type="PANTHER" id="PTHR30528:SF0">
    <property type="entry name" value="CYTOPLASMIC PROTEIN"/>
    <property type="match status" value="1"/>
</dbReference>
<protein>
    <recommendedName>
        <fullName evidence="4">Winged helix-turn-helix protein</fullName>
    </recommendedName>
</protein>
<feature type="region of interest" description="Disordered" evidence="1">
    <location>
        <begin position="1"/>
        <end position="37"/>
    </location>
</feature>
<evidence type="ECO:0000256" key="1">
    <source>
        <dbReference type="SAM" id="MobiDB-lite"/>
    </source>
</evidence>
<evidence type="ECO:0000313" key="3">
    <source>
        <dbReference type="Proteomes" id="UP000319213"/>
    </source>
</evidence>
<organism evidence="2 3">
    <name type="scientific">Thermopolyspora flexuosa</name>
    <dbReference type="NCBI Taxonomy" id="103836"/>
    <lineage>
        <taxon>Bacteria</taxon>
        <taxon>Bacillati</taxon>
        <taxon>Actinomycetota</taxon>
        <taxon>Actinomycetes</taxon>
        <taxon>Streptosporangiales</taxon>
        <taxon>Streptosporangiaceae</taxon>
        <taxon>Thermopolyspora</taxon>
    </lineage>
</organism>
<comment type="caution">
    <text evidence="2">The sequence shown here is derived from an EMBL/GenBank/DDBJ whole genome shotgun (WGS) entry which is preliminary data.</text>
</comment>
<sequence length="450" mass="49052">MATSAYPAPTSPGVSPGPVPPEPAAAPPSGRPETELSADEARRIILRAQGLLGADGRRGGVPAMLRRLAAVQLDTISVLARSHELVAYARLGPVGREAVERAYWHEPARAFEYWCHAMCVLPIEHWPLLAFRRRAYRERRKRWHEVPAGLGEVLARVRDEGPVTTTDLGGARNGGAWWDWSDVKIALEYLLDIGEVVCTRRVGWRRVYDLAERAVPPELLGAEPDDEECVARLAAIAGRALGVATRADLVDFLRLDGRHAAILDRLLAEGACGLVPVRVAGWPQARGGAGRANAYADPVALATEPRGRHRTTLLSPFDSLVWDRARTERVFGFTHRLEAYVPRHKRVHGYYVMPVLAQGRLIARVDPAREGRTLVARYVGFESGGNGRGNGAGNGTIGGVRAAHVAAVRDALWAAAAWVGCDDVRVERVLPAEHDAALRRALESRDAPVR</sequence>
<dbReference type="Proteomes" id="UP000319213">
    <property type="component" value="Unassembled WGS sequence"/>
</dbReference>
<dbReference type="EMBL" id="VFPQ01000001">
    <property type="protein sequence ID" value="TQM76818.1"/>
    <property type="molecule type" value="Genomic_DNA"/>
</dbReference>
<dbReference type="RefSeq" id="WP_142260646.1">
    <property type="nucleotide sequence ID" value="NZ_BMPV01000005.1"/>
</dbReference>
<dbReference type="InterPro" id="IPR009351">
    <property type="entry name" value="AlkZ-like"/>
</dbReference>
<gene>
    <name evidence="2" type="ORF">FHX40_3568</name>
</gene>
<evidence type="ECO:0000313" key="2">
    <source>
        <dbReference type="EMBL" id="TQM76818.1"/>
    </source>
</evidence>
<evidence type="ECO:0008006" key="4">
    <source>
        <dbReference type="Google" id="ProtNLM"/>
    </source>
</evidence>
<keyword evidence="3" id="KW-1185">Reference proteome</keyword>
<dbReference type="AlphaFoldDB" id="A0A543J1Y3"/>
<proteinExistence type="predicted"/>
<dbReference type="OrthoDB" id="9787207at2"/>
<name>A0A543J1Y3_9ACTN</name>
<dbReference type="Pfam" id="PF06224">
    <property type="entry name" value="AlkZ-like"/>
    <property type="match status" value="1"/>
</dbReference>